<proteinExistence type="predicted"/>
<reference evidence="3" key="1">
    <citation type="journal article" date="2019" name="Int. J. Syst. Evol. Microbiol.">
        <title>The Global Catalogue of Microorganisms (GCM) 10K type strain sequencing project: providing services to taxonomists for standard genome sequencing and annotation.</title>
        <authorList>
            <consortium name="The Broad Institute Genomics Platform"/>
            <consortium name="The Broad Institute Genome Sequencing Center for Infectious Disease"/>
            <person name="Wu L."/>
            <person name="Ma J."/>
        </authorList>
    </citation>
    <scope>NUCLEOTIDE SEQUENCE [LARGE SCALE GENOMIC DNA]</scope>
    <source>
        <strain evidence="3">WYCCWR 12678</strain>
    </source>
</reference>
<name>A0ABV9Q481_9BACL</name>
<dbReference type="EMBL" id="JBHSHC010000098">
    <property type="protein sequence ID" value="MFC4768277.1"/>
    <property type="molecule type" value="Genomic_DNA"/>
</dbReference>
<evidence type="ECO:0000313" key="2">
    <source>
        <dbReference type="EMBL" id="MFC4768277.1"/>
    </source>
</evidence>
<dbReference type="Proteomes" id="UP001596002">
    <property type="component" value="Unassembled WGS sequence"/>
</dbReference>
<feature type="transmembrane region" description="Helical" evidence="1">
    <location>
        <begin position="5"/>
        <end position="24"/>
    </location>
</feature>
<protein>
    <submittedName>
        <fullName evidence="2">Uncharacterized protein</fullName>
    </submittedName>
</protein>
<keyword evidence="1" id="KW-0812">Transmembrane</keyword>
<keyword evidence="3" id="KW-1185">Reference proteome</keyword>
<gene>
    <name evidence="2" type="ORF">ACFO8Q_13065</name>
</gene>
<keyword evidence="1" id="KW-1133">Transmembrane helix</keyword>
<comment type="caution">
    <text evidence="2">The sequence shown here is derived from an EMBL/GenBank/DDBJ whole genome shotgun (WGS) entry which is preliminary data.</text>
</comment>
<dbReference type="RefSeq" id="WP_380026231.1">
    <property type="nucleotide sequence ID" value="NZ_JBHSHC010000098.1"/>
</dbReference>
<feature type="transmembrane region" description="Helical" evidence="1">
    <location>
        <begin position="36"/>
        <end position="55"/>
    </location>
</feature>
<evidence type="ECO:0000313" key="3">
    <source>
        <dbReference type="Proteomes" id="UP001596002"/>
    </source>
</evidence>
<sequence>MLRRFLVKWIVSTGILAVVYLLSMGWGDDYYKIPRVYISFLFITFIPIMIIQFLMEISKKGKEEKG</sequence>
<keyword evidence="1" id="KW-0472">Membrane</keyword>
<organism evidence="2 3">
    <name type="scientific">Effusibacillus consociatus</name>
    <dbReference type="NCBI Taxonomy" id="1117041"/>
    <lineage>
        <taxon>Bacteria</taxon>
        <taxon>Bacillati</taxon>
        <taxon>Bacillota</taxon>
        <taxon>Bacilli</taxon>
        <taxon>Bacillales</taxon>
        <taxon>Alicyclobacillaceae</taxon>
        <taxon>Effusibacillus</taxon>
    </lineage>
</organism>
<accession>A0ABV9Q481</accession>
<evidence type="ECO:0000256" key="1">
    <source>
        <dbReference type="SAM" id="Phobius"/>
    </source>
</evidence>